<feature type="transmembrane region" description="Helical" evidence="6">
    <location>
        <begin position="247"/>
        <end position="266"/>
    </location>
</feature>
<gene>
    <name evidence="7" type="ORF">DM860_004891</name>
</gene>
<keyword evidence="4 6" id="KW-1133">Transmembrane helix</keyword>
<protein>
    <recommendedName>
        <fullName evidence="6">Protein DETOXIFICATION</fullName>
    </recommendedName>
    <alternativeName>
        <fullName evidence="6">Multidrug and toxic compound extrusion protein</fullName>
    </alternativeName>
</protein>
<dbReference type="CDD" id="cd13132">
    <property type="entry name" value="MATE_eukaryotic"/>
    <property type="match status" value="1"/>
</dbReference>
<dbReference type="AlphaFoldDB" id="A0A328DLR5"/>
<proteinExistence type="inferred from homology"/>
<dbReference type="InterPro" id="IPR002528">
    <property type="entry name" value="MATE_fam"/>
</dbReference>
<feature type="transmembrane region" description="Helical" evidence="6">
    <location>
        <begin position="148"/>
        <end position="166"/>
    </location>
</feature>
<feature type="transmembrane region" description="Helical" evidence="6">
    <location>
        <begin position="204"/>
        <end position="226"/>
    </location>
</feature>
<evidence type="ECO:0000256" key="1">
    <source>
        <dbReference type="ARBA" id="ARBA00004141"/>
    </source>
</evidence>
<dbReference type="Pfam" id="PF01554">
    <property type="entry name" value="MatE"/>
    <property type="match status" value="2"/>
</dbReference>
<evidence type="ECO:0000313" key="8">
    <source>
        <dbReference type="Proteomes" id="UP000249390"/>
    </source>
</evidence>
<dbReference type="GO" id="GO:0015297">
    <property type="term" value="F:antiporter activity"/>
    <property type="evidence" value="ECO:0007669"/>
    <property type="project" value="InterPro"/>
</dbReference>
<dbReference type="Proteomes" id="UP000249390">
    <property type="component" value="Unassembled WGS sequence"/>
</dbReference>
<comment type="similarity">
    <text evidence="2 6">Belongs to the multi antimicrobial extrusion (MATE) (TC 2.A.66.1) family.</text>
</comment>
<comment type="caution">
    <text evidence="7">The sequence shown here is derived from an EMBL/GenBank/DDBJ whole genome shotgun (WGS) entry which is preliminary data.</text>
</comment>
<dbReference type="PANTHER" id="PTHR11206">
    <property type="entry name" value="MULTIDRUG RESISTANCE PROTEIN"/>
    <property type="match status" value="1"/>
</dbReference>
<organism evidence="7 8">
    <name type="scientific">Cuscuta australis</name>
    <dbReference type="NCBI Taxonomy" id="267555"/>
    <lineage>
        <taxon>Eukaryota</taxon>
        <taxon>Viridiplantae</taxon>
        <taxon>Streptophyta</taxon>
        <taxon>Embryophyta</taxon>
        <taxon>Tracheophyta</taxon>
        <taxon>Spermatophyta</taxon>
        <taxon>Magnoliopsida</taxon>
        <taxon>eudicotyledons</taxon>
        <taxon>Gunneridae</taxon>
        <taxon>Pentapetalae</taxon>
        <taxon>asterids</taxon>
        <taxon>lamiids</taxon>
        <taxon>Solanales</taxon>
        <taxon>Convolvulaceae</taxon>
        <taxon>Cuscuteae</taxon>
        <taxon>Cuscuta</taxon>
        <taxon>Cuscuta subgen. Grammica</taxon>
        <taxon>Cuscuta sect. Cleistogrammica</taxon>
    </lineage>
</organism>
<accession>A0A328DLR5</accession>
<dbReference type="InterPro" id="IPR045069">
    <property type="entry name" value="MATE_euk"/>
</dbReference>
<dbReference type="NCBIfam" id="TIGR00797">
    <property type="entry name" value="matE"/>
    <property type="match status" value="1"/>
</dbReference>
<comment type="caution">
    <text evidence="6">Lacks conserved residue(s) required for the propagation of feature annotation.</text>
</comment>
<evidence type="ECO:0000256" key="4">
    <source>
        <dbReference type="ARBA" id="ARBA00022989"/>
    </source>
</evidence>
<feature type="transmembrane region" description="Helical" evidence="6">
    <location>
        <begin position="403"/>
        <end position="424"/>
    </location>
</feature>
<evidence type="ECO:0000256" key="6">
    <source>
        <dbReference type="RuleBase" id="RU004914"/>
    </source>
</evidence>
<feature type="transmembrane region" description="Helical" evidence="6">
    <location>
        <begin position="103"/>
        <end position="128"/>
    </location>
</feature>
<sequence>MEKKAAVNAAENAAPAARREVFLREVKEVNRIALPMIVVTVSQYLLRTSPMLMLGHLGELPLSSASIATSLCNVTGYSLLYGMSSALETLCGQAYGARQYRKLGTFALGSILCLFLVCIPVSILWLFTKNLLILIGQDHAIAVEAGKYATWLIPTLFPYAILQSLVRYLQAQSLIVPMMWSSVASLCFHLPVCWAFVFKLNLGIAGAALSIGLSYWLNVILILAHAKESSTCERSRPAFSRDVYSTMGDFFRFAIPSAVMVCLEWWSFELIVLLSGILPNPKLETSVLSICFTTTSVHYHIPYSFATAASVRISNALGGDKPEAAKLALLTVVVLSAAEFLLASGALFSLRSVWGYVFSYEEEVSGYVEEMVPLLCLSIMLDGTQAVLSGVARGSGWQSLGAFVNLGSYYLVGVPMALLLGFVFDLKGQGLWGGLLAGSLVQSTAFSLITAFTNWEKQAMEARQRLFDEKMQLPHNELLLQ</sequence>
<dbReference type="GO" id="GO:0042910">
    <property type="term" value="F:xenobiotic transmembrane transporter activity"/>
    <property type="evidence" value="ECO:0007669"/>
    <property type="project" value="InterPro"/>
</dbReference>
<reference evidence="7 8" key="1">
    <citation type="submission" date="2018-06" db="EMBL/GenBank/DDBJ databases">
        <title>The Genome of Cuscuta australis (Dodder) Provides Insight into the Evolution of Plant Parasitism.</title>
        <authorList>
            <person name="Liu H."/>
        </authorList>
    </citation>
    <scope>NUCLEOTIDE SEQUENCE [LARGE SCALE GENOMIC DNA]</scope>
    <source>
        <strain evidence="8">cv. Yunnan</strain>
        <tissue evidence="7">Vines</tissue>
    </source>
</reference>
<evidence type="ECO:0000256" key="3">
    <source>
        <dbReference type="ARBA" id="ARBA00022692"/>
    </source>
</evidence>
<evidence type="ECO:0000313" key="7">
    <source>
        <dbReference type="EMBL" id="RAL46612.1"/>
    </source>
</evidence>
<dbReference type="GO" id="GO:1990961">
    <property type="term" value="P:xenobiotic detoxification by transmembrane export across the plasma membrane"/>
    <property type="evidence" value="ECO:0007669"/>
    <property type="project" value="InterPro"/>
</dbReference>
<keyword evidence="3 6" id="KW-0812">Transmembrane</keyword>
<evidence type="ECO:0000256" key="5">
    <source>
        <dbReference type="ARBA" id="ARBA00023136"/>
    </source>
</evidence>
<dbReference type="EMBL" id="NQVE01000122">
    <property type="protein sequence ID" value="RAL46612.1"/>
    <property type="molecule type" value="Genomic_DNA"/>
</dbReference>
<comment type="subcellular location">
    <subcellularLocation>
        <location evidence="1">Membrane</location>
        <topology evidence="1">Multi-pass membrane protein</topology>
    </subcellularLocation>
</comment>
<name>A0A328DLR5_9ASTE</name>
<dbReference type="GO" id="GO:0016020">
    <property type="term" value="C:membrane"/>
    <property type="evidence" value="ECO:0007669"/>
    <property type="project" value="UniProtKB-SubCell"/>
</dbReference>
<keyword evidence="5 6" id="KW-0472">Membrane</keyword>
<feature type="transmembrane region" description="Helical" evidence="6">
    <location>
        <begin position="430"/>
        <end position="455"/>
    </location>
</feature>
<evidence type="ECO:0000256" key="2">
    <source>
        <dbReference type="ARBA" id="ARBA00010199"/>
    </source>
</evidence>
<keyword evidence="8" id="KW-1185">Reference proteome</keyword>
<feature type="transmembrane region" description="Helical" evidence="6">
    <location>
        <begin position="327"/>
        <end position="351"/>
    </location>
</feature>
<feature type="transmembrane region" description="Helical" evidence="6">
    <location>
        <begin position="178"/>
        <end position="198"/>
    </location>
</feature>